<sequence>MLAAAATVHPGKGQGCGLCCSACLVTGACCRLDTAGAGCLMVPKVAGPGRSGSLQTWQGALVCARRSGCSSSAGWPVVSWLVSPQHFSFLPQRMDLTFRLTLQFSSLWLGGSSWSLLQARNFFGGRPATPHSQWVPPPLLLQYSITLTGARC</sequence>
<gene>
    <name evidence="1" type="ORF">NDU88_000647</name>
</gene>
<reference evidence="1" key="1">
    <citation type="journal article" date="2022" name="bioRxiv">
        <title>Sequencing and chromosome-scale assembly of the giantPleurodeles waltlgenome.</title>
        <authorList>
            <person name="Brown T."/>
            <person name="Elewa A."/>
            <person name="Iarovenko S."/>
            <person name="Subramanian E."/>
            <person name="Araus A.J."/>
            <person name="Petzold A."/>
            <person name="Susuki M."/>
            <person name="Suzuki K.-i.T."/>
            <person name="Hayashi T."/>
            <person name="Toyoda A."/>
            <person name="Oliveira C."/>
            <person name="Osipova E."/>
            <person name="Leigh N.D."/>
            <person name="Simon A."/>
            <person name="Yun M.H."/>
        </authorList>
    </citation>
    <scope>NUCLEOTIDE SEQUENCE</scope>
    <source>
        <strain evidence="1">20211129_DDA</strain>
        <tissue evidence="1">Liver</tissue>
    </source>
</reference>
<protein>
    <submittedName>
        <fullName evidence="1">Uncharacterized protein</fullName>
    </submittedName>
</protein>
<name>A0AAV7V698_PLEWA</name>
<dbReference type="Proteomes" id="UP001066276">
    <property type="component" value="Chromosome 2_1"/>
</dbReference>
<proteinExistence type="predicted"/>
<keyword evidence="2" id="KW-1185">Reference proteome</keyword>
<evidence type="ECO:0000313" key="2">
    <source>
        <dbReference type="Proteomes" id="UP001066276"/>
    </source>
</evidence>
<dbReference type="EMBL" id="JANPWB010000003">
    <property type="protein sequence ID" value="KAJ1196783.1"/>
    <property type="molecule type" value="Genomic_DNA"/>
</dbReference>
<comment type="caution">
    <text evidence="1">The sequence shown here is derived from an EMBL/GenBank/DDBJ whole genome shotgun (WGS) entry which is preliminary data.</text>
</comment>
<organism evidence="1 2">
    <name type="scientific">Pleurodeles waltl</name>
    <name type="common">Iberian ribbed newt</name>
    <dbReference type="NCBI Taxonomy" id="8319"/>
    <lineage>
        <taxon>Eukaryota</taxon>
        <taxon>Metazoa</taxon>
        <taxon>Chordata</taxon>
        <taxon>Craniata</taxon>
        <taxon>Vertebrata</taxon>
        <taxon>Euteleostomi</taxon>
        <taxon>Amphibia</taxon>
        <taxon>Batrachia</taxon>
        <taxon>Caudata</taxon>
        <taxon>Salamandroidea</taxon>
        <taxon>Salamandridae</taxon>
        <taxon>Pleurodelinae</taxon>
        <taxon>Pleurodeles</taxon>
    </lineage>
</organism>
<evidence type="ECO:0000313" key="1">
    <source>
        <dbReference type="EMBL" id="KAJ1196783.1"/>
    </source>
</evidence>
<accession>A0AAV7V698</accession>
<dbReference type="AlphaFoldDB" id="A0AAV7V698"/>